<protein>
    <submittedName>
        <fullName evidence="1">Uncharacterized protein</fullName>
    </submittedName>
</protein>
<reference evidence="1 2" key="1">
    <citation type="journal article" date="2021" name="Commun. Biol.">
        <title>The genome of Shorea leprosula (Dipterocarpaceae) highlights the ecological relevance of drought in aseasonal tropical rainforests.</title>
        <authorList>
            <person name="Ng K.K.S."/>
            <person name="Kobayashi M.J."/>
            <person name="Fawcett J.A."/>
            <person name="Hatakeyama M."/>
            <person name="Paape T."/>
            <person name="Ng C.H."/>
            <person name="Ang C.C."/>
            <person name="Tnah L.H."/>
            <person name="Lee C.T."/>
            <person name="Nishiyama T."/>
            <person name="Sese J."/>
            <person name="O'Brien M.J."/>
            <person name="Copetti D."/>
            <person name="Mohd Noor M.I."/>
            <person name="Ong R.C."/>
            <person name="Putra M."/>
            <person name="Sireger I.Z."/>
            <person name="Indrioko S."/>
            <person name="Kosugi Y."/>
            <person name="Izuno A."/>
            <person name="Isagi Y."/>
            <person name="Lee S.L."/>
            <person name="Shimizu K.K."/>
        </authorList>
    </citation>
    <scope>NUCLEOTIDE SEQUENCE [LARGE SCALE GENOMIC DNA]</scope>
    <source>
        <strain evidence="1">214</strain>
    </source>
</reference>
<accession>A0AAV5JLB6</accession>
<sequence length="42" mass="4699">MHLWDPSHECTVSVASRNWVLGHDKFNITGVKSFVLAMANSL</sequence>
<comment type="caution">
    <text evidence="1">The sequence shown here is derived from an EMBL/GenBank/DDBJ whole genome shotgun (WGS) entry which is preliminary data.</text>
</comment>
<name>A0AAV5JLB6_9ROSI</name>
<gene>
    <name evidence="1" type="ORF">SLEP1_g26176</name>
</gene>
<proteinExistence type="predicted"/>
<organism evidence="1 2">
    <name type="scientific">Rubroshorea leprosula</name>
    <dbReference type="NCBI Taxonomy" id="152421"/>
    <lineage>
        <taxon>Eukaryota</taxon>
        <taxon>Viridiplantae</taxon>
        <taxon>Streptophyta</taxon>
        <taxon>Embryophyta</taxon>
        <taxon>Tracheophyta</taxon>
        <taxon>Spermatophyta</taxon>
        <taxon>Magnoliopsida</taxon>
        <taxon>eudicotyledons</taxon>
        <taxon>Gunneridae</taxon>
        <taxon>Pentapetalae</taxon>
        <taxon>rosids</taxon>
        <taxon>malvids</taxon>
        <taxon>Malvales</taxon>
        <taxon>Dipterocarpaceae</taxon>
        <taxon>Rubroshorea</taxon>
    </lineage>
</organism>
<keyword evidence="2" id="KW-1185">Reference proteome</keyword>
<evidence type="ECO:0000313" key="2">
    <source>
        <dbReference type="Proteomes" id="UP001054252"/>
    </source>
</evidence>
<evidence type="ECO:0000313" key="1">
    <source>
        <dbReference type="EMBL" id="GKV15383.1"/>
    </source>
</evidence>
<dbReference type="EMBL" id="BPVZ01000043">
    <property type="protein sequence ID" value="GKV15383.1"/>
    <property type="molecule type" value="Genomic_DNA"/>
</dbReference>
<dbReference type="AlphaFoldDB" id="A0AAV5JLB6"/>
<dbReference type="Proteomes" id="UP001054252">
    <property type="component" value="Unassembled WGS sequence"/>
</dbReference>